<dbReference type="EMBL" id="CM042039">
    <property type="protein sequence ID" value="KAI3725485.1"/>
    <property type="molecule type" value="Genomic_DNA"/>
</dbReference>
<protein>
    <submittedName>
        <fullName evidence="1">Uncharacterized protein</fullName>
    </submittedName>
</protein>
<accession>A0ACB9BU43</accession>
<comment type="caution">
    <text evidence="1">The sequence shown here is derived from an EMBL/GenBank/DDBJ whole genome shotgun (WGS) entry which is preliminary data.</text>
</comment>
<reference evidence="1 2" key="2">
    <citation type="journal article" date="2022" name="Mol. Ecol. Resour.">
        <title>The genomes of chicory, endive, great burdock and yacon provide insights into Asteraceae paleo-polyploidization history and plant inulin production.</title>
        <authorList>
            <person name="Fan W."/>
            <person name="Wang S."/>
            <person name="Wang H."/>
            <person name="Wang A."/>
            <person name="Jiang F."/>
            <person name="Liu H."/>
            <person name="Zhao H."/>
            <person name="Xu D."/>
            <person name="Zhang Y."/>
        </authorList>
    </citation>
    <scope>NUCLEOTIDE SEQUENCE [LARGE SCALE GENOMIC DNA]</scope>
    <source>
        <strain evidence="2">cv. Yunnan</strain>
        <tissue evidence="1">Leaves</tissue>
    </source>
</reference>
<proteinExistence type="predicted"/>
<dbReference type="Proteomes" id="UP001056120">
    <property type="component" value="Linkage Group LG22"/>
</dbReference>
<name>A0ACB9BU43_9ASTR</name>
<keyword evidence="2" id="KW-1185">Reference proteome</keyword>
<gene>
    <name evidence="1" type="ORF">L1987_65273</name>
</gene>
<evidence type="ECO:0000313" key="2">
    <source>
        <dbReference type="Proteomes" id="UP001056120"/>
    </source>
</evidence>
<sequence length="188" mass="21109">MYVSITHQGRWIWENLQRNDEVPATYWYRAPELLLGATEYGVGVDLWSAGCILAGLLAKGSILAGHTEAEQLQKIFALCGSPPDEYWETYKLPLETLYKPQFQSRRCLTETFKDFSPSSLSLLDVLLSVNPSKRPSAASALERKFLSEVSQADESQSTKMEYTSSSTRNTTSIGLGKQKDDNKRTKCQ</sequence>
<evidence type="ECO:0000313" key="1">
    <source>
        <dbReference type="EMBL" id="KAI3725485.1"/>
    </source>
</evidence>
<organism evidence="1 2">
    <name type="scientific">Smallanthus sonchifolius</name>
    <dbReference type="NCBI Taxonomy" id="185202"/>
    <lineage>
        <taxon>Eukaryota</taxon>
        <taxon>Viridiplantae</taxon>
        <taxon>Streptophyta</taxon>
        <taxon>Embryophyta</taxon>
        <taxon>Tracheophyta</taxon>
        <taxon>Spermatophyta</taxon>
        <taxon>Magnoliopsida</taxon>
        <taxon>eudicotyledons</taxon>
        <taxon>Gunneridae</taxon>
        <taxon>Pentapetalae</taxon>
        <taxon>asterids</taxon>
        <taxon>campanulids</taxon>
        <taxon>Asterales</taxon>
        <taxon>Asteraceae</taxon>
        <taxon>Asteroideae</taxon>
        <taxon>Heliantheae alliance</taxon>
        <taxon>Millerieae</taxon>
        <taxon>Smallanthus</taxon>
    </lineage>
</organism>
<reference evidence="2" key="1">
    <citation type="journal article" date="2022" name="Mol. Ecol. Resour.">
        <title>The genomes of chicory, endive, great burdock and yacon provide insights into Asteraceae palaeo-polyploidization history and plant inulin production.</title>
        <authorList>
            <person name="Fan W."/>
            <person name="Wang S."/>
            <person name="Wang H."/>
            <person name="Wang A."/>
            <person name="Jiang F."/>
            <person name="Liu H."/>
            <person name="Zhao H."/>
            <person name="Xu D."/>
            <person name="Zhang Y."/>
        </authorList>
    </citation>
    <scope>NUCLEOTIDE SEQUENCE [LARGE SCALE GENOMIC DNA]</scope>
    <source>
        <strain evidence="2">cv. Yunnan</strain>
    </source>
</reference>